<organism evidence="2 3">
    <name type="scientific">Pristionchus fissidentatus</name>
    <dbReference type="NCBI Taxonomy" id="1538716"/>
    <lineage>
        <taxon>Eukaryota</taxon>
        <taxon>Metazoa</taxon>
        <taxon>Ecdysozoa</taxon>
        <taxon>Nematoda</taxon>
        <taxon>Chromadorea</taxon>
        <taxon>Rhabditida</taxon>
        <taxon>Rhabditina</taxon>
        <taxon>Diplogasteromorpha</taxon>
        <taxon>Diplogasteroidea</taxon>
        <taxon>Neodiplogasteridae</taxon>
        <taxon>Pristionchus</taxon>
    </lineage>
</organism>
<evidence type="ECO:0000313" key="3">
    <source>
        <dbReference type="Proteomes" id="UP001432322"/>
    </source>
</evidence>
<feature type="non-terminal residue" evidence="2">
    <location>
        <position position="1"/>
    </location>
</feature>
<comment type="caution">
    <text evidence="2">The sequence shown here is derived from an EMBL/GenBank/DDBJ whole genome shotgun (WGS) entry which is preliminary data.</text>
</comment>
<dbReference type="Proteomes" id="UP001432322">
    <property type="component" value="Unassembled WGS sequence"/>
</dbReference>
<keyword evidence="3" id="KW-1185">Reference proteome</keyword>
<protein>
    <submittedName>
        <fullName evidence="2">Uncharacterized protein</fullName>
    </submittedName>
</protein>
<dbReference type="AlphaFoldDB" id="A0AAV5VTT4"/>
<accession>A0AAV5VTT4</accession>
<sequence length="120" mass="14443">LPPRTRWLLRFLSWRLLAGVAERRNGLDGGLLGRFLVRFLRRFGRHALVRRSFDANVRNSRWIEHLFGDDLLQPRFLRLFRVFRHTNIDRLVAQTRLRIVRTRCHSLRARHQLLIARLNG</sequence>
<proteinExistence type="predicted"/>
<dbReference type="EMBL" id="BTSY01000004">
    <property type="protein sequence ID" value="GMT22969.1"/>
    <property type="molecule type" value="Genomic_DNA"/>
</dbReference>
<evidence type="ECO:0000313" key="2">
    <source>
        <dbReference type="EMBL" id="GMT22969.1"/>
    </source>
</evidence>
<evidence type="ECO:0000256" key="1">
    <source>
        <dbReference type="SAM" id="SignalP"/>
    </source>
</evidence>
<keyword evidence="1" id="KW-0732">Signal</keyword>
<feature type="chain" id="PRO_5043596386" evidence="1">
    <location>
        <begin position="24"/>
        <end position="120"/>
    </location>
</feature>
<name>A0AAV5VTT4_9BILA</name>
<feature type="non-terminal residue" evidence="2">
    <location>
        <position position="120"/>
    </location>
</feature>
<feature type="signal peptide" evidence="1">
    <location>
        <begin position="1"/>
        <end position="23"/>
    </location>
</feature>
<gene>
    <name evidence="2" type="ORF">PFISCL1PPCAC_14266</name>
</gene>
<reference evidence="2" key="1">
    <citation type="submission" date="2023-10" db="EMBL/GenBank/DDBJ databases">
        <title>Genome assembly of Pristionchus species.</title>
        <authorList>
            <person name="Yoshida K."/>
            <person name="Sommer R.J."/>
        </authorList>
    </citation>
    <scope>NUCLEOTIDE SEQUENCE</scope>
    <source>
        <strain evidence="2">RS5133</strain>
    </source>
</reference>